<dbReference type="Proteomes" id="UP000034329">
    <property type="component" value="Unassembled WGS sequence"/>
</dbReference>
<comment type="caution">
    <text evidence="1">The sequence shown here is derived from an EMBL/GenBank/DDBJ whole genome shotgun (WGS) entry which is preliminary data.</text>
</comment>
<organism evidence="1 2">
    <name type="scientific">Candidatus Woesebacteria bacterium GW2011_GWB1_45_5</name>
    <dbReference type="NCBI Taxonomy" id="1618581"/>
    <lineage>
        <taxon>Bacteria</taxon>
        <taxon>Candidatus Woeseibacteriota</taxon>
    </lineage>
</organism>
<reference evidence="1 2" key="1">
    <citation type="journal article" date="2015" name="Nature">
        <title>rRNA introns, odd ribosomes, and small enigmatic genomes across a large radiation of phyla.</title>
        <authorList>
            <person name="Brown C.T."/>
            <person name="Hug L.A."/>
            <person name="Thomas B.C."/>
            <person name="Sharon I."/>
            <person name="Castelle C.J."/>
            <person name="Singh A."/>
            <person name="Wilkins M.J."/>
            <person name="Williams K.H."/>
            <person name="Banfield J.F."/>
        </authorList>
    </citation>
    <scope>NUCLEOTIDE SEQUENCE [LARGE SCALE GENOMIC DNA]</scope>
</reference>
<protein>
    <submittedName>
        <fullName evidence="1">Uncharacterized protein</fullName>
    </submittedName>
</protein>
<gene>
    <name evidence="1" type="ORF">UX13_C0031G0011</name>
</gene>
<dbReference type="EMBL" id="LCLA01000031">
    <property type="protein sequence ID" value="KKU09772.1"/>
    <property type="molecule type" value="Genomic_DNA"/>
</dbReference>
<dbReference type="AlphaFoldDB" id="A0A0G1MNU0"/>
<evidence type="ECO:0000313" key="2">
    <source>
        <dbReference type="Proteomes" id="UP000034329"/>
    </source>
</evidence>
<name>A0A0G1MNU0_9BACT</name>
<sequence>MGLDELQAEVSIEGIDIPPELVKQADIVKMSSNVLPGLTTLASLGIALGRLNRKGEFSKGDYTRIYSSVLATLWASSDELTGLGVLINYGKDEDSPEIRNAQNVANRINASVSFAHPEEVIVFMRNIFMASKLITLAEQSDSSEEKTQIAFRMGAEHGAVSDLVKMGKTVCHTMLDVYPNDIMRQIVEYNTSNDKVFEERINDFCKTIVIPVQEARMYDTGTKFVVDNELKEYLLNRFAELQK</sequence>
<evidence type="ECO:0000313" key="1">
    <source>
        <dbReference type="EMBL" id="KKU09772.1"/>
    </source>
</evidence>
<proteinExistence type="predicted"/>
<accession>A0A0G1MNU0</accession>